<accession>A0A398DN40</accession>
<keyword evidence="4" id="KW-1185">Reference proteome</keyword>
<feature type="signal peptide" evidence="2">
    <location>
        <begin position="1"/>
        <end position="21"/>
    </location>
</feature>
<sequence length="389" mass="42776">MTSRRLLVLCVLLCIVSCSLAGCRRTSGGPSQTAGLTSVEAAELAWPEAKRDFGDAVLWRLAPTEEPEAATMGLAADWQDSDRSAAWFVWYADPAGENWMMFSIHGTAIVSRDIGTRGSQMSMGADWLREHPAVAMKDAAKAAAAQGVELAAFTWTEFTCDYPASDVRRKPVWVFAFSETLSSGGTLNYRVFVDGITGKVLLALNEREERMTLPIDREALQKPRTDNHEKDLRQFFGFISTGQPEWAVRQLAYAASPDDATAQMWLANFRSLNSLTIVSVEQASLEQWTAEREFYKVTLDVQTSELPEKYGWENGCNVRWVELIPQGGGAWKVSALSSSPWGPGNASAWCSAQTGHAPASTGDAKPVEDDQLVEVEQDTVQHDAQEHDC</sequence>
<evidence type="ECO:0000256" key="2">
    <source>
        <dbReference type="SAM" id="SignalP"/>
    </source>
</evidence>
<dbReference type="Proteomes" id="UP000266113">
    <property type="component" value="Unassembled WGS sequence"/>
</dbReference>
<dbReference type="PROSITE" id="PS51257">
    <property type="entry name" value="PROKAR_LIPOPROTEIN"/>
    <property type="match status" value="1"/>
</dbReference>
<dbReference type="OrthoDB" id="9819834at2"/>
<comment type="caution">
    <text evidence="3">The sequence shown here is derived from an EMBL/GenBank/DDBJ whole genome shotgun (WGS) entry which is preliminary data.</text>
</comment>
<dbReference type="EMBL" id="QXIY01000030">
    <property type="protein sequence ID" value="RIE16380.1"/>
    <property type="molecule type" value="Genomic_DNA"/>
</dbReference>
<reference evidence="3 4" key="1">
    <citation type="submission" date="2018-09" db="EMBL/GenBank/DDBJ databases">
        <title>Discovery and Ecogenomic Context for Candidatus Cryosericales, a Global Caldiserica Order Active in Thawing Permafrost.</title>
        <authorList>
            <person name="Martinez M.A."/>
            <person name="Woodcroft B.J."/>
            <person name="Ignacio Espinoza J.C."/>
            <person name="Zayed A."/>
            <person name="Singleton C.M."/>
            <person name="Boyd J."/>
            <person name="Li Y.-F."/>
            <person name="Purvine S."/>
            <person name="Maughan H."/>
            <person name="Hodgkins S.B."/>
            <person name="Anderson D."/>
            <person name="Sederholm M."/>
            <person name="Temperton B."/>
            <person name="Saleska S.R."/>
            <person name="Tyson G.W."/>
            <person name="Rich V.I."/>
        </authorList>
    </citation>
    <scope>NUCLEOTIDE SEQUENCE [LARGE SCALE GENOMIC DNA]</scope>
    <source>
        <strain evidence="3 4">SMC1</strain>
    </source>
</reference>
<dbReference type="AlphaFoldDB" id="A0A398DN40"/>
<evidence type="ECO:0000256" key="1">
    <source>
        <dbReference type="SAM" id="MobiDB-lite"/>
    </source>
</evidence>
<feature type="chain" id="PRO_5017444634" description="PepSY domain-containing protein" evidence="2">
    <location>
        <begin position="22"/>
        <end position="389"/>
    </location>
</feature>
<evidence type="ECO:0000313" key="3">
    <source>
        <dbReference type="EMBL" id="RIE16380.1"/>
    </source>
</evidence>
<dbReference type="RefSeq" id="WP_119085959.1">
    <property type="nucleotide sequence ID" value="NZ_QXIY01000030.1"/>
</dbReference>
<evidence type="ECO:0000313" key="4">
    <source>
        <dbReference type="Proteomes" id="UP000266113"/>
    </source>
</evidence>
<name>A0A398DN40_9BACT</name>
<evidence type="ECO:0008006" key="5">
    <source>
        <dbReference type="Google" id="ProtNLM"/>
    </source>
</evidence>
<gene>
    <name evidence="3" type="ORF">SMC1_06450</name>
</gene>
<protein>
    <recommendedName>
        <fullName evidence="5">PepSY domain-containing protein</fullName>
    </recommendedName>
</protein>
<keyword evidence="2" id="KW-0732">Signal</keyword>
<feature type="region of interest" description="Disordered" evidence="1">
    <location>
        <begin position="347"/>
        <end position="371"/>
    </location>
</feature>
<proteinExistence type="predicted"/>
<organism evidence="3 4">
    <name type="scientific">Candidatus Cryosericum septentrionale</name>
    <dbReference type="NCBI Taxonomy" id="2290913"/>
    <lineage>
        <taxon>Bacteria</taxon>
        <taxon>Pseudomonadati</taxon>
        <taxon>Caldisericota/Cryosericota group</taxon>
        <taxon>Candidatus Cryosericota</taxon>
        <taxon>Candidatus Cryosericia</taxon>
        <taxon>Candidatus Cryosericales</taxon>
        <taxon>Candidatus Cryosericaceae</taxon>
        <taxon>Candidatus Cryosericum</taxon>
    </lineage>
</organism>